<feature type="compositionally biased region" description="Pro residues" evidence="1">
    <location>
        <begin position="182"/>
        <end position="200"/>
    </location>
</feature>
<feature type="compositionally biased region" description="Low complexity" evidence="1">
    <location>
        <begin position="141"/>
        <end position="151"/>
    </location>
</feature>
<protein>
    <submittedName>
        <fullName evidence="3">Uncharacterized protein</fullName>
    </submittedName>
</protein>
<evidence type="ECO:0000256" key="2">
    <source>
        <dbReference type="SAM" id="Phobius"/>
    </source>
</evidence>
<dbReference type="EMBL" id="JAAAUY010000004">
    <property type="protein sequence ID" value="KAF9338282.1"/>
    <property type="molecule type" value="Genomic_DNA"/>
</dbReference>
<feature type="region of interest" description="Disordered" evidence="1">
    <location>
        <begin position="182"/>
        <end position="241"/>
    </location>
</feature>
<sequence>MFTTIDSIKSYISGGEPILALMSPAISKRSMSMHLEKRGEICQTHSNGLYNYCPDGYHCVGSAYCKRSASYIWIVGVAAFVVIFMIYIIFRRWRARRAMSAQQPVATSTIITGQETLSPQYQSQYPVGGFAPPPGDPNMAYQPYYPQTGAQQPPPGPPYTAPYPPTSGSPMVYTPPAAYPPPATYPPTGAPVPSPYPAPAGTPATAYSSPAYTPAGQPQYTAPAPYPVPHGEAASYAPPKN</sequence>
<dbReference type="AlphaFoldDB" id="A0A9P5VRI0"/>
<keyword evidence="2" id="KW-0472">Membrane</keyword>
<evidence type="ECO:0000256" key="1">
    <source>
        <dbReference type="SAM" id="MobiDB-lite"/>
    </source>
</evidence>
<feature type="compositionally biased region" description="Pro residues" evidence="1">
    <location>
        <begin position="152"/>
        <end position="163"/>
    </location>
</feature>
<proteinExistence type="predicted"/>
<keyword evidence="2" id="KW-0812">Transmembrane</keyword>
<keyword evidence="4" id="KW-1185">Reference proteome</keyword>
<comment type="caution">
    <text evidence="3">The sequence shown here is derived from an EMBL/GenBank/DDBJ whole genome shotgun (WGS) entry which is preliminary data.</text>
</comment>
<name>A0A9P5VRI0_9FUNG</name>
<evidence type="ECO:0000313" key="3">
    <source>
        <dbReference type="EMBL" id="KAF9338282.1"/>
    </source>
</evidence>
<feature type="region of interest" description="Disordered" evidence="1">
    <location>
        <begin position="141"/>
        <end position="163"/>
    </location>
</feature>
<gene>
    <name evidence="3" type="ORF">BG006_006624</name>
</gene>
<accession>A0A9P5VRI0</accession>
<dbReference type="Proteomes" id="UP000696485">
    <property type="component" value="Unassembled WGS sequence"/>
</dbReference>
<feature type="compositionally biased region" description="Low complexity" evidence="1">
    <location>
        <begin position="201"/>
        <end position="211"/>
    </location>
</feature>
<reference evidence="3" key="1">
    <citation type="journal article" date="2020" name="Fungal Divers.">
        <title>Resolving the Mortierellaceae phylogeny through synthesis of multi-gene phylogenetics and phylogenomics.</title>
        <authorList>
            <person name="Vandepol N."/>
            <person name="Liber J."/>
            <person name="Desiro A."/>
            <person name="Na H."/>
            <person name="Kennedy M."/>
            <person name="Barry K."/>
            <person name="Grigoriev I.V."/>
            <person name="Miller A.N."/>
            <person name="O'Donnell K."/>
            <person name="Stajich J.E."/>
            <person name="Bonito G."/>
        </authorList>
    </citation>
    <scope>NUCLEOTIDE SEQUENCE</scope>
    <source>
        <strain evidence="3">NVP1</strain>
    </source>
</reference>
<evidence type="ECO:0000313" key="4">
    <source>
        <dbReference type="Proteomes" id="UP000696485"/>
    </source>
</evidence>
<organism evidence="3 4">
    <name type="scientific">Podila minutissima</name>
    <dbReference type="NCBI Taxonomy" id="64525"/>
    <lineage>
        <taxon>Eukaryota</taxon>
        <taxon>Fungi</taxon>
        <taxon>Fungi incertae sedis</taxon>
        <taxon>Mucoromycota</taxon>
        <taxon>Mortierellomycotina</taxon>
        <taxon>Mortierellomycetes</taxon>
        <taxon>Mortierellales</taxon>
        <taxon>Mortierellaceae</taxon>
        <taxon>Podila</taxon>
    </lineage>
</organism>
<feature type="transmembrane region" description="Helical" evidence="2">
    <location>
        <begin position="71"/>
        <end position="90"/>
    </location>
</feature>
<keyword evidence="2" id="KW-1133">Transmembrane helix</keyword>